<accession>A0A4Y2E3X2</accession>
<name>A0A4Y2E3X2_ARAVE</name>
<organism evidence="2 3">
    <name type="scientific">Araneus ventricosus</name>
    <name type="common">Orbweaver spider</name>
    <name type="synonym">Epeira ventricosa</name>
    <dbReference type="NCBI Taxonomy" id="182803"/>
    <lineage>
        <taxon>Eukaryota</taxon>
        <taxon>Metazoa</taxon>
        <taxon>Ecdysozoa</taxon>
        <taxon>Arthropoda</taxon>
        <taxon>Chelicerata</taxon>
        <taxon>Arachnida</taxon>
        <taxon>Araneae</taxon>
        <taxon>Araneomorphae</taxon>
        <taxon>Entelegynae</taxon>
        <taxon>Araneoidea</taxon>
        <taxon>Araneidae</taxon>
        <taxon>Araneus</taxon>
    </lineage>
</organism>
<dbReference type="EMBL" id="BGPR01168869">
    <property type="protein sequence ID" value="GBM23601.1"/>
    <property type="molecule type" value="Genomic_DNA"/>
</dbReference>
<protein>
    <submittedName>
        <fullName evidence="2">Uncharacterized protein</fullName>
    </submittedName>
</protein>
<dbReference type="EMBL" id="BGPR01168852">
    <property type="protein sequence ID" value="GBM23530.1"/>
    <property type="molecule type" value="Genomic_DNA"/>
</dbReference>
<dbReference type="OrthoDB" id="6436903at2759"/>
<proteinExistence type="predicted"/>
<keyword evidence="3" id="KW-1185">Reference proteome</keyword>
<dbReference type="AlphaFoldDB" id="A0A4Y2E3X2"/>
<evidence type="ECO:0000313" key="2">
    <source>
        <dbReference type="EMBL" id="GBM23601.1"/>
    </source>
</evidence>
<evidence type="ECO:0000313" key="1">
    <source>
        <dbReference type="EMBL" id="GBM23530.1"/>
    </source>
</evidence>
<gene>
    <name evidence="2" type="ORF">AVEN_206292_1</name>
    <name evidence="1" type="ORF">AVEN_67289_1</name>
</gene>
<dbReference type="Proteomes" id="UP000499080">
    <property type="component" value="Unassembled WGS sequence"/>
</dbReference>
<feature type="non-terminal residue" evidence="2">
    <location>
        <position position="39"/>
    </location>
</feature>
<evidence type="ECO:0000313" key="3">
    <source>
        <dbReference type="Proteomes" id="UP000499080"/>
    </source>
</evidence>
<sequence length="39" mass="4222">MPVATFQAHIESMTRRLTAVLAARGGYSSYEIGGHKNVT</sequence>
<reference evidence="2 3" key="1">
    <citation type="journal article" date="2019" name="Sci. Rep.">
        <title>Orb-weaving spider Araneus ventricosus genome elucidates the spidroin gene catalogue.</title>
        <authorList>
            <person name="Kono N."/>
            <person name="Nakamura H."/>
            <person name="Ohtoshi R."/>
            <person name="Moran D.A.P."/>
            <person name="Shinohara A."/>
            <person name="Yoshida Y."/>
            <person name="Fujiwara M."/>
            <person name="Mori M."/>
            <person name="Tomita M."/>
            <person name="Arakawa K."/>
        </authorList>
    </citation>
    <scope>NUCLEOTIDE SEQUENCE [LARGE SCALE GENOMIC DNA]</scope>
</reference>
<comment type="caution">
    <text evidence="2">The sequence shown here is derived from an EMBL/GenBank/DDBJ whole genome shotgun (WGS) entry which is preliminary data.</text>
</comment>